<accession>B7AWP3</accession>
<keyword evidence="3" id="KW-1185">Reference proteome</keyword>
<dbReference type="AlphaFoldDB" id="B7AWP3"/>
<evidence type="ECO:0000256" key="1">
    <source>
        <dbReference type="SAM" id="MobiDB-lite"/>
    </source>
</evidence>
<protein>
    <submittedName>
        <fullName evidence="2">Uncharacterized protein</fullName>
    </submittedName>
</protein>
<dbReference type="EMBL" id="ABVQ01000037">
    <property type="protein sequence ID" value="EEC56634.1"/>
    <property type="molecule type" value="Genomic_DNA"/>
</dbReference>
<name>B7AWP3_9FIRM</name>
<reference evidence="2 3" key="2">
    <citation type="submission" date="2008-11" db="EMBL/GenBank/DDBJ databases">
        <authorList>
            <person name="Fulton L."/>
            <person name="Clifton S."/>
            <person name="Fulton B."/>
            <person name="Xu J."/>
            <person name="Minx P."/>
            <person name="Pepin K.H."/>
            <person name="Johnson M."/>
            <person name="Bhonagiri V."/>
            <person name="Nash W.E."/>
            <person name="Mardis E.R."/>
            <person name="Wilson R.K."/>
        </authorList>
    </citation>
    <scope>NUCLEOTIDE SEQUENCE [LARGE SCALE GENOMIC DNA]</scope>
    <source>
        <strain evidence="2 3">ATCC 43243</strain>
    </source>
</reference>
<evidence type="ECO:0000313" key="3">
    <source>
        <dbReference type="Proteomes" id="UP000003136"/>
    </source>
</evidence>
<sequence>MRNRILMCGGRKRPQNSKVGAESAPKMSKWGAKSAPRNLDTTKSGALVNIFWTQNYKNYSVTA</sequence>
<feature type="region of interest" description="Disordered" evidence="1">
    <location>
        <begin position="1"/>
        <end position="38"/>
    </location>
</feature>
<organism evidence="2 3">
    <name type="scientific">[Bacteroides] pectinophilus ATCC 43243</name>
    <dbReference type="NCBI Taxonomy" id="483218"/>
    <lineage>
        <taxon>Bacteria</taxon>
        <taxon>Bacillati</taxon>
        <taxon>Bacillota</taxon>
        <taxon>Clostridia</taxon>
        <taxon>Eubacteriales</taxon>
    </lineage>
</organism>
<dbReference type="HOGENOM" id="CLU_2876513_0_0_9"/>
<reference evidence="2 3" key="1">
    <citation type="submission" date="2008-11" db="EMBL/GenBank/DDBJ databases">
        <title>Draft genome sequence of Bacteroides pectinophilus (ATCC 43243).</title>
        <authorList>
            <person name="Sudarsanam P."/>
            <person name="Ley R."/>
            <person name="Guruge J."/>
            <person name="Turnbaugh P.J."/>
            <person name="Mahowald M."/>
            <person name="Liep D."/>
            <person name="Gordon J."/>
        </authorList>
    </citation>
    <scope>NUCLEOTIDE SEQUENCE [LARGE SCALE GENOMIC DNA]</scope>
    <source>
        <strain evidence="2 3">ATCC 43243</strain>
    </source>
</reference>
<gene>
    <name evidence="2" type="ORF">BACPEC_03143</name>
</gene>
<comment type="caution">
    <text evidence="2">The sequence shown here is derived from an EMBL/GenBank/DDBJ whole genome shotgun (WGS) entry which is preliminary data.</text>
</comment>
<dbReference type="STRING" id="483218.BACPEC_03143"/>
<proteinExistence type="predicted"/>
<evidence type="ECO:0000313" key="2">
    <source>
        <dbReference type="EMBL" id="EEC56634.1"/>
    </source>
</evidence>
<dbReference type="Proteomes" id="UP000003136">
    <property type="component" value="Unassembled WGS sequence"/>
</dbReference>